<dbReference type="Proteomes" id="UP001152300">
    <property type="component" value="Unassembled WGS sequence"/>
</dbReference>
<dbReference type="PROSITE" id="PS51257">
    <property type="entry name" value="PROKAR_LIPOPROTEIN"/>
    <property type="match status" value="1"/>
</dbReference>
<keyword evidence="1" id="KW-0732">Signal</keyword>
<keyword evidence="3" id="KW-1185">Reference proteome</keyword>
<dbReference type="EMBL" id="JAPEIS010000011">
    <property type="protein sequence ID" value="KAJ8061895.1"/>
    <property type="molecule type" value="Genomic_DNA"/>
</dbReference>
<evidence type="ECO:0008006" key="4">
    <source>
        <dbReference type="Google" id="ProtNLM"/>
    </source>
</evidence>
<comment type="caution">
    <text evidence="2">The sequence shown here is derived from an EMBL/GenBank/DDBJ whole genome shotgun (WGS) entry which is preliminary data.</text>
</comment>
<reference evidence="2" key="1">
    <citation type="submission" date="2022-11" db="EMBL/GenBank/DDBJ databases">
        <title>Genome Resource of Sclerotinia nivalis Strain SnTB1, a Plant Pathogen Isolated from American Ginseng.</title>
        <authorList>
            <person name="Fan S."/>
        </authorList>
    </citation>
    <scope>NUCLEOTIDE SEQUENCE</scope>
    <source>
        <strain evidence="2">SnTB1</strain>
    </source>
</reference>
<proteinExistence type="predicted"/>
<feature type="chain" id="PRO_5040904804" description="Secreted protein" evidence="1">
    <location>
        <begin position="23"/>
        <end position="93"/>
    </location>
</feature>
<protein>
    <recommendedName>
        <fullName evidence="4">Secreted protein</fullName>
    </recommendedName>
</protein>
<evidence type="ECO:0000313" key="2">
    <source>
        <dbReference type="EMBL" id="KAJ8061895.1"/>
    </source>
</evidence>
<evidence type="ECO:0000313" key="3">
    <source>
        <dbReference type="Proteomes" id="UP001152300"/>
    </source>
</evidence>
<dbReference type="AlphaFoldDB" id="A0A9X0AFL7"/>
<gene>
    <name evidence="2" type="ORF">OCU04_009683</name>
</gene>
<organism evidence="2 3">
    <name type="scientific">Sclerotinia nivalis</name>
    <dbReference type="NCBI Taxonomy" id="352851"/>
    <lineage>
        <taxon>Eukaryota</taxon>
        <taxon>Fungi</taxon>
        <taxon>Dikarya</taxon>
        <taxon>Ascomycota</taxon>
        <taxon>Pezizomycotina</taxon>
        <taxon>Leotiomycetes</taxon>
        <taxon>Helotiales</taxon>
        <taxon>Sclerotiniaceae</taxon>
        <taxon>Sclerotinia</taxon>
    </lineage>
</organism>
<name>A0A9X0AFL7_9HELO</name>
<feature type="signal peptide" evidence="1">
    <location>
        <begin position="1"/>
        <end position="22"/>
    </location>
</feature>
<accession>A0A9X0AFL7</accession>
<dbReference type="OrthoDB" id="3488943at2759"/>
<evidence type="ECO:0000256" key="1">
    <source>
        <dbReference type="SAM" id="SignalP"/>
    </source>
</evidence>
<sequence length="93" mass="10232">MRLPTTILSAFSFAILPSLTIACLGADGLFLANDDCTFTLHAFVDDNSASTVFRKAQYFRIWSLALACAQQVIPSSSRLERKALHIRIGRVVT</sequence>